<evidence type="ECO:0000256" key="1">
    <source>
        <dbReference type="ARBA" id="ARBA00003180"/>
    </source>
</evidence>
<dbReference type="GO" id="GO:0031177">
    <property type="term" value="F:phosphopantetheine binding"/>
    <property type="evidence" value="ECO:0007669"/>
    <property type="project" value="InterPro"/>
</dbReference>
<keyword evidence="4 13" id="KW-0596">Phosphopantetheine</keyword>
<dbReference type="PANTHER" id="PTHR46153:SF2">
    <property type="entry name" value="ACYL CARRIER PROTEIN"/>
    <property type="match status" value="1"/>
</dbReference>
<evidence type="ECO:0000313" key="15">
    <source>
        <dbReference type="EMBL" id="GAA0172003.1"/>
    </source>
</evidence>
<evidence type="ECO:0000256" key="2">
    <source>
        <dbReference type="ARBA" id="ARBA00004229"/>
    </source>
</evidence>
<organism evidence="15 16">
    <name type="scientific">Lithospermum erythrorhizon</name>
    <name type="common">Purple gromwell</name>
    <name type="synonym">Lithospermum officinale var. erythrorhizon</name>
    <dbReference type="NCBI Taxonomy" id="34254"/>
    <lineage>
        <taxon>Eukaryota</taxon>
        <taxon>Viridiplantae</taxon>
        <taxon>Streptophyta</taxon>
        <taxon>Embryophyta</taxon>
        <taxon>Tracheophyta</taxon>
        <taxon>Spermatophyta</taxon>
        <taxon>Magnoliopsida</taxon>
        <taxon>eudicotyledons</taxon>
        <taxon>Gunneridae</taxon>
        <taxon>Pentapetalae</taxon>
        <taxon>asterids</taxon>
        <taxon>lamiids</taxon>
        <taxon>Boraginales</taxon>
        <taxon>Boraginaceae</taxon>
        <taxon>Boraginoideae</taxon>
        <taxon>Lithospermeae</taxon>
        <taxon>Lithospermum</taxon>
    </lineage>
</organism>
<dbReference type="Gene3D" id="1.10.1200.10">
    <property type="entry name" value="ACP-like"/>
    <property type="match status" value="1"/>
</dbReference>
<evidence type="ECO:0000256" key="11">
    <source>
        <dbReference type="ARBA" id="ARBA00023098"/>
    </source>
</evidence>
<evidence type="ECO:0000256" key="8">
    <source>
        <dbReference type="ARBA" id="ARBA00022640"/>
    </source>
</evidence>
<reference evidence="15 16" key="1">
    <citation type="submission" date="2024-01" db="EMBL/GenBank/DDBJ databases">
        <title>The complete chloroplast genome sequence of Lithospermum erythrorhizon: insights into the phylogenetic relationship among Boraginaceae species and the maternal lineages of purple gromwells.</title>
        <authorList>
            <person name="Okada T."/>
            <person name="Watanabe K."/>
        </authorList>
    </citation>
    <scope>NUCLEOTIDE SEQUENCE [LARGE SCALE GENOMIC DNA]</scope>
</reference>
<comment type="function">
    <text evidence="1 13">Carrier of the growing fatty acid chain in fatty acid biosynthesis.</text>
</comment>
<accession>A0AAV3R9S7</accession>
<keyword evidence="6" id="KW-0150">Chloroplast</keyword>
<keyword evidence="5 13" id="KW-0444">Lipid biosynthesis</keyword>
<evidence type="ECO:0000256" key="10">
    <source>
        <dbReference type="ARBA" id="ARBA00022946"/>
    </source>
</evidence>
<keyword evidence="10" id="KW-0809">Transit peptide</keyword>
<comment type="similarity">
    <text evidence="3">Belongs to the acyl carrier protein (ACP) family.</text>
</comment>
<keyword evidence="11" id="KW-0443">Lipid metabolism</keyword>
<evidence type="ECO:0000256" key="9">
    <source>
        <dbReference type="ARBA" id="ARBA00022832"/>
    </source>
</evidence>
<keyword evidence="8" id="KW-0934">Plastid</keyword>
<name>A0AAV3R9S7_LITER</name>
<proteinExistence type="inferred from homology"/>
<dbReference type="InterPro" id="IPR003231">
    <property type="entry name" value="ACP"/>
</dbReference>
<dbReference type="SUPFAM" id="SSF47336">
    <property type="entry name" value="ACP-like"/>
    <property type="match status" value="1"/>
</dbReference>
<evidence type="ECO:0000256" key="5">
    <source>
        <dbReference type="ARBA" id="ARBA00022516"/>
    </source>
</evidence>
<dbReference type="InterPro" id="IPR006162">
    <property type="entry name" value="Ppantetheine_attach_site"/>
</dbReference>
<dbReference type="SMART" id="SM00823">
    <property type="entry name" value="PKS_PP"/>
    <property type="match status" value="1"/>
</dbReference>
<dbReference type="InterPro" id="IPR036736">
    <property type="entry name" value="ACP-like_sf"/>
</dbReference>
<evidence type="ECO:0000256" key="12">
    <source>
        <dbReference type="ARBA" id="ARBA00023160"/>
    </source>
</evidence>
<keyword evidence="9" id="KW-0276">Fatty acid metabolism</keyword>
<evidence type="ECO:0000256" key="7">
    <source>
        <dbReference type="ARBA" id="ARBA00022553"/>
    </source>
</evidence>
<protein>
    <recommendedName>
        <fullName evidence="13">Acyl carrier protein</fullName>
    </recommendedName>
</protein>
<evidence type="ECO:0000259" key="14">
    <source>
        <dbReference type="PROSITE" id="PS50075"/>
    </source>
</evidence>
<comment type="subcellular location">
    <subcellularLocation>
        <location evidence="2">Plastid</location>
        <location evidence="2">Chloroplast</location>
    </subcellularLocation>
</comment>
<evidence type="ECO:0000256" key="3">
    <source>
        <dbReference type="ARBA" id="ARBA00010930"/>
    </source>
</evidence>
<keyword evidence="16" id="KW-1185">Reference proteome</keyword>
<dbReference type="AlphaFoldDB" id="A0AAV3R9S7"/>
<dbReference type="NCBIfam" id="TIGR00517">
    <property type="entry name" value="acyl_carrier"/>
    <property type="match status" value="1"/>
</dbReference>
<sequence>MSSITAASITFSTLAKLPNNHQISGRNSIVVNVGWSWSSFPSLKTSRCRVSCTAKPETVDKVYEVVKKQLALRPETQLSPATKFTELGADSLDTVEIVMGLEEQFDISVEEENAESITTIQEAADVIEKLVAAKTDKS</sequence>
<comment type="caution">
    <text evidence="15">The sequence shown here is derived from an EMBL/GenBank/DDBJ whole genome shotgun (WGS) entry which is preliminary data.</text>
</comment>
<dbReference type="EMBL" id="BAABME010007912">
    <property type="protein sequence ID" value="GAA0172003.1"/>
    <property type="molecule type" value="Genomic_DNA"/>
</dbReference>
<dbReference type="InterPro" id="IPR044813">
    <property type="entry name" value="ACP_chloroplastic"/>
</dbReference>
<dbReference type="HAMAP" id="MF_01217">
    <property type="entry name" value="Acyl_carrier"/>
    <property type="match status" value="1"/>
</dbReference>
<keyword evidence="12 13" id="KW-0275">Fatty acid biosynthesis</keyword>
<evidence type="ECO:0000256" key="13">
    <source>
        <dbReference type="RuleBase" id="RU000722"/>
    </source>
</evidence>
<feature type="domain" description="Carrier" evidence="14">
    <location>
        <begin position="56"/>
        <end position="131"/>
    </location>
</feature>
<dbReference type="PROSITE" id="PS00012">
    <property type="entry name" value="PHOSPHOPANTETHEINE"/>
    <property type="match status" value="1"/>
</dbReference>
<evidence type="ECO:0000256" key="6">
    <source>
        <dbReference type="ARBA" id="ARBA00022528"/>
    </source>
</evidence>
<keyword evidence="7" id="KW-0597">Phosphoprotein</keyword>
<dbReference type="Proteomes" id="UP001454036">
    <property type="component" value="Unassembled WGS sequence"/>
</dbReference>
<dbReference type="PANTHER" id="PTHR46153">
    <property type="entry name" value="ACYL CARRIER PROTEIN"/>
    <property type="match status" value="1"/>
</dbReference>
<dbReference type="Pfam" id="PF00550">
    <property type="entry name" value="PP-binding"/>
    <property type="match status" value="1"/>
</dbReference>
<gene>
    <name evidence="15" type="ORF">LIER_25914</name>
</gene>
<dbReference type="InterPro" id="IPR009081">
    <property type="entry name" value="PP-bd_ACP"/>
</dbReference>
<evidence type="ECO:0000256" key="4">
    <source>
        <dbReference type="ARBA" id="ARBA00022450"/>
    </source>
</evidence>
<dbReference type="InterPro" id="IPR020806">
    <property type="entry name" value="PKS_PP-bd"/>
</dbReference>
<evidence type="ECO:0000313" key="16">
    <source>
        <dbReference type="Proteomes" id="UP001454036"/>
    </source>
</evidence>
<dbReference type="GO" id="GO:0000036">
    <property type="term" value="F:acyl carrier activity"/>
    <property type="evidence" value="ECO:0007669"/>
    <property type="project" value="InterPro"/>
</dbReference>
<dbReference type="GO" id="GO:0009507">
    <property type="term" value="C:chloroplast"/>
    <property type="evidence" value="ECO:0007669"/>
    <property type="project" value="UniProtKB-SubCell"/>
</dbReference>
<dbReference type="PROSITE" id="PS50075">
    <property type="entry name" value="CARRIER"/>
    <property type="match status" value="1"/>
</dbReference>